<name>A0A660E4S1_9LACO</name>
<dbReference type="GO" id="GO:0000287">
    <property type="term" value="F:magnesium ion binding"/>
    <property type="evidence" value="ECO:0007669"/>
    <property type="project" value="UniProtKB-UniRule"/>
</dbReference>
<evidence type="ECO:0000313" key="15">
    <source>
        <dbReference type="EMBL" id="VDG29753.1"/>
    </source>
</evidence>
<dbReference type="InterPro" id="IPR002319">
    <property type="entry name" value="Phenylalanyl-tRNA_Synthase"/>
</dbReference>
<dbReference type="SUPFAM" id="SSF46589">
    <property type="entry name" value="tRNA-binding arm"/>
    <property type="match status" value="1"/>
</dbReference>
<dbReference type="GO" id="GO:0005524">
    <property type="term" value="F:ATP binding"/>
    <property type="evidence" value="ECO:0007669"/>
    <property type="project" value="UniProtKB-UniRule"/>
</dbReference>
<keyword evidence="6 13" id="KW-0479">Metal-binding</keyword>
<dbReference type="InterPro" id="IPR006195">
    <property type="entry name" value="aa-tRNA-synth_II"/>
</dbReference>
<evidence type="ECO:0000256" key="3">
    <source>
        <dbReference type="ARBA" id="ARBA00011209"/>
    </source>
</evidence>
<dbReference type="PROSITE" id="PS50862">
    <property type="entry name" value="AA_TRNA_LIGASE_II"/>
    <property type="match status" value="1"/>
</dbReference>
<dbReference type="CDD" id="cd00496">
    <property type="entry name" value="PheRS_alpha_core"/>
    <property type="match status" value="1"/>
</dbReference>
<feature type="binding site" evidence="13">
    <location>
        <position position="259"/>
    </location>
    <ligand>
        <name>Mg(2+)</name>
        <dbReference type="ChEBI" id="CHEBI:18420"/>
        <note>shared with beta subunit</note>
    </ligand>
</feature>
<dbReference type="GO" id="GO:0004826">
    <property type="term" value="F:phenylalanine-tRNA ligase activity"/>
    <property type="evidence" value="ECO:0007669"/>
    <property type="project" value="UniProtKB-UniRule"/>
</dbReference>
<dbReference type="GO" id="GO:0005737">
    <property type="term" value="C:cytoplasm"/>
    <property type="evidence" value="ECO:0007669"/>
    <property type="project" value="UniProtKB-SubCell"/>
</dbReference>
<feature type="domain" description="Aminoacyl-transfer RNA synthetases class-II family profile" evidence="14">
    <location>
        <begin position="190"/>
        <end position="323"/>
    </location>
</feature>
<protein>
    <recommendedName>
        <fullName evidence="13">Phenylalanine--tRNA ligase alpha subunit</fullName>
        <ecNumber evidence="13">6.1.1.20</ecNumber>
    </recommendedName>
    <alternativeName>
        <fullName evidence="13">Phenylalanyl-tRNA synthetase alpha subunit</fullName>
        <shortName evidence="13">PheRS</shortName>
    </alternativeName>
</protein>
<dbReference type="NCBIfam" id="TIGR00468">
    <property type="entry name" value="pheS"/>
    <property type="match status" value="1"/>
</dbReference>
<dbReference type="GO" id="GO:0000049">
    <property type="term" value="F:tRNA binding"/>
    <property type="evidence" value="ECO:0007669"/>
    <property type="project" value="InterPro"/>
</dbReference>
<dbReference type="InterPro" id="IPR022911">
    <property type="entry name" value="Phe_tRNA_ligase_alpha1_bac"/>
</dbReference>
<evidence type="ECO:0000256" key="11">
    <source>
        <dbReference type="ARBA" id="ARBA00023146"/>
    </source>
</evidence>
<dbReference type="AlphaFoldDB" id="A0A660E4S1"/>
<keyword evidence="10 13" id="KW-0648">Protein biosynthesis</keyword>
<keyword evidence="16" id="KW-1185">Reference proteome</keyword>
<evidence type="ECO:0000259" key="14">
    <source>
        <dbReference type="PROSITE" id="PS50862"/>
    </source>
</evidence>
<evidence type="ECO:0000256" key="7">
    <source>
        <dbReference type="ARBA" id="ARBA00022741"/>
    </source>
</evidence>
<comment type="cofactor">
    <cofactor evidence="13">
        <name>Mg(2+)</name>
        <dbReference type="ChEBI" id="CHEBI:18420"/>
    </cofactor>
    <text evidence="13">Binds 2 magnesium ions per tetramer.</text>
</comment>
<dbReference type="PANTHER" id="PTHR11538">
    <property type="entry name" value="PHENYLALANYL-TRNA SYNTHETASE"/>
    <property type="match status" value="1"/>
</dbReference>
<keyword evidence="7 13" id="KW-0547">Nucleotide-binding</keyword>
<gene>
    <name evidence="13" type="primary">pheS</name>
    <name evidence="15" type="ORF">MUDAN_MDHGFNIF_01290</name>
</gene>
<dbReference type="Gene3D" id="3.30.930.10">
    <property type="entry name" value="Bira Bifunctional Protein, Domain 2"/>
    <property type="match status" value="1"/>
</dbReference>
<evidence type="ECO:0000256" key="12">
    <source>
        <dbReference type="ARBA" id="ARBA00049255"/>
    </source>
</evidence>
<evidence type="ECO:0000256" key="2">
    <source>
        <dbReference type="ARBA" id="ARBA00010207"/>
    </source>
</evidence>
<dbReference type="EMBL" id="UYIG01000152">
    <property type="protein sequence ID" value="VDG29753.1"/>
    <property type="molecule type" value="Genomic_DNA"/>
</dbReference>
<dbReference type="InterPro" id="IPR045864">
    <property type="entry name" value="aa-tRNA-synth_II/BPL/LPL"/>
</dbReference>
<evidence type="ECO:0000256" key="6">
    <source>
        <dbReference type="ARBA" id="ARBA00022723"/>
    </source>
</evidence>
<evidence type="ECO:0000256" key="4">
    <source>
        <dbReference type="ARBA" id="ARBA00022490"/>
    </source>
</evidence>
<keyword evidence="8 13" id="KW-0067">ATP-binding</keyword>
<comment type="subunit">
    <text evidence="3 13">Tetramer of two alpha and two beta subunits.</text>
</comment>
<dbReference type="RefSeq" id="WP_130843851.1">
    <property type="nucleotide sequence ID" value="NZ_BJDY01000002.1"/>
</dbReference>
<organism evidence="15 16">
    <name type="scientific">Lactiplantibacillus mudanjiangensis</name>
    <dbReference type="NCBI Taxonomy" id="1296538"/>
    <lineage>
        <taxon>Bacteria</taxon>
        <taxon>Bacillati</taxon>
        <taxon>Bacillota</taxon>
        <taxon>Bacilli</taxon>
        <taxon>Lactobacillales</taxon>
        <taxon>Lactobacillaceae</taxon>
        <taxon>Lactiplantibacillus</taxon>
    </lineage>
</organism>
<comment type="similarity">
    <text evidence="2 13">Belongs to the class-II aminoacyl-tRNA synthetase family. Phe-tRNA synthetase alpha subunit type 1 subfamily.</text>
</comment>
<dbReference type="PANTHER" id="PTHR11538:SF41">
    <property type="entry name" value="PHENYLALANINE--TRNA LIGASE, MITOCHONDRIAL"/>
    <property type="match status" value="1"/>
</dbReference>
<dbReference type="SUPFAM" id="SSF55681">
    <property type="entry name" value="Class II aaRS and biotin synthetases"/>
    <property type="match status" value="1"/>
</dbReference>
<dbReference type="Pfam" id="PF01409">
    <property type="entry name" value="tRNA-synt_2d"/>
    <property type="match status" value="1"/>
</dbReference>
<dbReference type="InterPro" id="IPR004188">
    <property type="entry name" value="Phe-tRNA_ligase_II_N"/>
</dbReference>
<reference evidence="15 16" key="1">
    <citation type="submission" date="2018-11" db="EMBL/GenBank/DDBJ databases">
        <authorList>
            <person name="Wuyts S."/>
        </authorList>
    </citation>
    <scope>NUCLEOTIDE SEQUENCE [LARGE SCALE GENOMIC DNA]</scope>
    <source>
        <strain evidence="15">Lactobacillus mudanjiangensis AMBF249</strain>
    </source>
</reference>
<accession>A0A660E4S1</accession>
<dbReference type="GO" id="GO:0016740">
    <property type="term" value="F:transferase activity"/>
    <property type="evidence" value="ECO:0007669"/>
    <property type="project" value="UniProtKB-ARBA"/>
</dbReference>
<keyword evidence="9 13" id="KW-0460">Magnesium</keyword>
<dbReference type="GO" id="GO:0006432">
    <property type="term" value="P:phenylalanyl-tRNA aminoacylation"/>
    <property type="evidence" value="ECO:0007669"/>
    <property type="project" value="UniProtKB-UniRule"/>
</dbReference>
<dbReference type="InterPro" id="IPR010978">
    <property type="entry name" value="tRNA-bd_arm"/>
</dbReference>
<evidence type="ECO:0000256" key="13">
    <source>
        <dbReference type="HAMAP-Rule" id="MF_00281"/>
    </source>
</evidence>
<proteinExistence type="inferred from homology"/>
<evidence type="ECO:0000256" key="10">
    <source>
        <dbReference type="ARBA" id="ARBA00022917"/>
    </source>
</evidence>
<keyword evidence="5 13" id="KW-0436">Ligase</keyword>
<dbReference type="HAMAP" id="MF_00281">
    <property type="entry name" value="Phe_tRNA_synth_alpha1"/>
    <property type="match status" value="1"/>
</dbReference>
<dbReference type="InterPro" id="IPR004529">
    <property type="entry name" value="Phe-tRNA-synth_IIc_asu"/>
</dbReference>
<comment type="catalytic activity">
    <reaction evidence="12 13">
        <text>tRNA(Phe) + L-phenylalanine + ATP = L-phenylalanyl-tRNA(Phe) + AMP + diphosphate + H(+)</text>
        <dbReference type="Rhea" id="RHEA:19413"/>
        <dbReference type="Rhea" id="RHEA-COMP:9668"/>
        <dbReference type="Rhea" id="RHEA-COMP:9699"/>
        <dbReference type="ChEBI" id="CHEBI:15378"/>
        <dbReference type="ChEBI" id="CHEBI:30616"/>
        <dbReference type="ChEBI" id="CHEBI:33019"/>
        <dbReference type="ChEBI" id="CHEBI:58095"/>
        <dbReference type="ChEBI" id="CHEBI:78442"/>
        <dbReference type="ChEBI" id="CHEBI:78531"/>
        <dbReference type="ChEBI" id="CHEBI:456215"/>
        <dbReference type="EC" id="6.1.1.20"/>
    </reaction>
</comment>
<evidence type="ECO:0000256" key="1">
    <source>
        <dbReference type="ARBA" id="ARBA00004496"/>
    </source>
</evidence>
<dbReference type="EC" id="6.1.1.20" evidence="13"/>
<dbReference type="Proteomes" id="UP000289996">
    <property type="component" value="Unassembled WGS sequence"/>
</dbReference>
<evidence type="ECO:0000313" key="16">
    <source>
        <dbReference type="Proteomes" id="UP000289996"/>
    </source>
</evidence>
<dbReference type="OrthoDB" id="9800719at2"/>
<evidence type="ECO:0000256" key="9">
    <source>
        <dbReference type="ARBA" id="ARBA00022842"/>
    </source>
</evidence>
<dbReference type="Pfam" id="PF02912">
    <property type="entry name" value="Phe_tRNA-synt_N"/>
    <property type="match status" value="1"/>
</dbReference>
<dbReference type="GO" id="GO:0140096">
    <property type="term" value="F:catalytic activity, acting on a protein"/>
    <property type="evidence" value="ECO:0007669"/>
    <property type="project" value="UniProtKB-ARBA"/>
</dbReference>
<keyword evidence="11 13" id="KW-0030">Aminoacyl-tRNA synthetase</keyword>
<sequence>MSLQDRLTELRDQGLADIKSADVLNKVNQIKVDLLGKKGPITEVLRGMRDLTPEERPKVGAYANEIRDHLQNAIDHRRSELEEAAVNAQLAAEKLDVTLPGRTVPQGQPHVITQIITELEDLFIGMGYEIEDGDEVEEDYYNFERLNLPKDHPARDMQDTFYITKEVLLRTQTSADQPRALESHDFSKGPLKVLTPGRVYRRDTDDATHSHQFHQIEGLVVDKHITMADLKGTLTLVANTLFGDQFDVRLRPSYFPFTEPSVEADVTCFNCNGKGCAVCKQTGWIEVLGAGMVHPRVLEMSGIDPEVYGGFAFGLGPDRFAMLKYGVDDIRNFYLNDVRFLSQFYKKG</sequence>
<evidence type="ECO:0000256" key="8">
    <source>
        <dbReference type="ARBA" id="ARBA00022840"/>
    </source>
</evidence>
<keyword evidence="4 13" id="KW-0963">Cytoplasm</keyword>
<evidence type="ECO:0000256" key="5">
    <source>
        <dbReference type="ARBA" id="ARBA00022598"/>
    </source>
</evidence>
<dbReference type="FunFam" id="3.30.930.10:FF:000003">
    <property type="entry name" value="Phenylalanine--tRNA ligase alpha subunit"/>
    <property type="match status" value="1"/>
</dbReference>
<comment type="subcellular location">
    <subcellularLocation>
        <location evidence="1 13">Cytoplasm</location>
    </subcellularLocation>
</comment>